<feature type="non-terminal residue" evidence="2">
    <location>
        <position position="1"/>
    </location>
</feature>
<dbReference type="Proteomes" id="UP000241462">
    <property type="component" value="Unassembled WGS sequence"/>
</dbReference>
<dbReference type="STRING" id="2025994.A0A2T2ZSQ7"/>
<proteinExistence type="predicted"/>
<evidence type="ECO:0000313" key="2">
    <source>
        <dbReference type="EMBL" id="PSR75298.1"/>
    </source>
</evidence>
<keyword evidence="3" id="KW-1185">Reference proteome</keyword>
<name>A0A2T2ZSQ7_9PEZI</name>
<dbReference type="InParanoid" id="A0A2T2ZSQ7"/>
<dbReference type="OrthoDB" id="2420947at2759"/>
<accession>A0A2T2ZSQ7</accession>
<gene>
    <name evidence="2" type="ORF">BD289DRAFT_379433</name>
</gene>
<reference evidence="2 3" key="1">
    <citation type="journal article" date="2018" name="Mycol. Prog.">
        <title>Coniella lustricola, a new species from submerged detritus.</title>
        <authorList>
            <person name="Raudabaugh D.B."/>
            <person name="Iturriaga T."/>
            <person name="Carver A."/>
            <person name="Mondo S."/>
            <person name="Pangilinan J."/>
            <person name="Lipzen A."/>
            <person name="He G."/>
            <person name="Amirebrahimi M."/>
            <person name="Grigoriev I.V."/>
            <person name="Miller A.N."/>
        </authorList>
    </citation>
    <scope>NUCLEOTIDE SEQUENCE [LARGE SCALE GENOMIC DNA]</scope>
    <source>
        <strain evidence="2 3">B22-T-1</strain>
    </source>
</reference>
<dbReference type="Pfam" id="PF13094">
    <property type="entry name" value="CENP-Q"/>
    <property type="match status" value="1"/>
</dbReference>
<protein>
    <submittedName>
        <fullName evidence="2">CENP-Q, a CENPA-CAD centromere complex subunit-domain-containing protein</fullName>
    </submittedName>
</protein>
<feature type="region of interest" description="Disordered" evidence="1">
    <location>
        <begin position="1"/>
        <end position="32"/>
    </location>
</feature>
<dbReference type="AlphaFoldDB" id="A0A2T2ZSQ7"/>
<dbReference type="EMBL" id="KZ678777">
    <property type="protein sequence ID" value="PSR75298.1"/>
    <property type="molecule type" value="Genomic_DNA"/>
</dbReference>
<dbReference type="InterPro" id="IPR025212">
    <property type="entry name" value="CAD_CENP-Q"/>
</dbReference>
<evidence type="ECO:0000256" key="1">
    <source>
        <dbReference type="SAM" id="MobiDB-lite"/>
    </source>
</evidence>
<sequence>ATRKVPEARESGSEEAEEAKQKSARQELRSRHLQETLRTIPRSVVESKWAPLDPPSVSVIGSILADAQRSVLLNLQDTNRRRQHASAAILQVSQRIHGKLLKGFPFPAPTVSASTRGRDASHEADFDFERTLDAKANLENTLSPLLHSVSLLRKQLLKEEYELAGEYNHLHQLETNVKHEAKEWRDKARKEHILAPGRHSKGEINDENELPVELLPAAEDSLAGSLFQDLQNQELAALSQQIKSHMESLRGNLEQIGGVGADINKSKAALQQVLLKHLNEEQYETVLLG</sequence>
<organism evidence="2 3">
    <name type="scientific">Coniella lustricola</name>
    <dbReference type="NCBI Taxonomy" id="2025994"/>
    <lineage>
        <taxon>Eukaryota</taxon>
        <taxon>Fungi</taxon>
        <taxon>Dikarya</taxon>
        <taxon>Ascomycota</taxon>
        <taxon>Pezizomycotina</taxon>
        <taxon>Sordariomycetes</taxon>
        <taxon>Sordariomycetidae</taxon>
        <taxon>Diaporthales</taxon>
        <taxon>Schizoparmaceae</taxon>
        <taxon>Coniella</taxon>
    </lineage>
</organism>
<evidence type="ECO:0000313" key="3">
    <source>
        <dbReference type="Proteomes" id="UP000241462"/>
    </source>
</evidence>